<proteinExistence type="inferred from homology"/>
<dbReference type="Proteomes" id="UP000193240">
    <property type="component" value="Unassembled WGS sequence"/>
</dbReference>
<dbReference type="EMBL" id="KZ107847">
    <property type="protein sequence ID" value="OSS48064.1"/>
    <property type="molecule type" value="Genomic_DNA"/>
</dbReference>
<dbReference type="InterPro" id="IPR037056">
    <property type="entry name" value="RNase_H1_N_sf"/>
</dbReference>
<dbReference type="FunFam" id="3.30.420.10:FF:000090">
    <property type="entry name" value="Ribonuclease H"/>
    <property type="match status" value="1"/>
</dbReference>
<dbReference type="GO" id="GO:0003676">
    <property type="term" value="F:nucleic acid binding"/>
    <property type="evidence" value="ECO:0007669"/>
    <property type="project" value="InterPro"/>
</dbReference>
<dbReference type="Gene3D" id="3.40.970.10">
    <property type="entry name" value="Ribonuclease H1, N-terminal domain"/>
    <property type="match status" value="2"/>
</dbReference>
<evidence type="ECO:0000313" key="10">
    <source>
        <dbReference type="EMBL" id="OSS48064.1"/>
    </source>
</evidence>
<reference evidence="10 11" key="1">
    <citation type="journal article" date="2017" name="Genome Announc.">
        <title>Genome sequence of the saprophytic ascomycete Epicoccum nigrum ICMP 19927 strain isolated from New Zealand.</title>
        <authorList>
            <person name="Fokin M."/>
            <person name="Fleetwood D."/>
            <person name="Weir B.S."/>
            <person name="Villas-Boas S.G."/>
        </authorList>
    </citation>
    <scope>NUCLEOTIDE SEQUENCE [LARGE SCALE GENOMIC DNA]</scope>
    <source>
        <strain evidence="10 11">ICMP 19927</strain>
    </source>
</reference>
<dbReference type="STRING" id="105696.A0A1Y2LVY3"/>
<evidence type="ECO:0000256" key="6">
    <source>
        <dbReference type="ARBA" id="ARBA00022759"/>
    </source>
</evidence>
<keyword evidence="6" id="KW-0255">Endonuclease</keyword>
<dbReference type="InterPro" id="IPR036397">
    <property type="entry name" value="RNaseH_sf"/>
</dbReference>
<evidence type="ECO:0000256" key="2">
    <source>
        <dbReference type="ARBA" id="ARBA00005300"/>
    </source>
</evidence>
<evidence type="ECO:0000256" key="7">
    <source>
        <dbReference type="ARBA" id="ARBA00022801"/>
    </source>
</evidence>
<dbReference type="InterPro" id="IPR012337">
    <property type="entry name" value="RNaseH-like_sf"/>
</dbReference>
<dbReference type="GO" id="GO:0043137">
    <property type="term" value="P:DNA replication, removal of RNA primer"/>
    <property type="evidence" value="ECO:0007669"/>
    <property type="project" value="TreeGrafter"/>
</dbReference>
<dbReference type="PROSITE" id="PS50879">
    <property type="entry name" value="RNASE_H_1"/>
    <property type="match status" value="1"/>
</dbReference>
<keyword evidence="5" id="KW-0479">Metal-binding</keyword>
<gene>
    <name evidence="10" type="ORF">B5807_06650</name>
</gene>
<keyword evidence="11" id="KW-1185">Reference proteome</keyword>
<feature type="compositionally biased region" description="Low complexity" evidence="8">
    <location>
        <begin position="82"/>
        <end position="91"/>
    </location>
</feature>
<dbReference type="InterPro" id="IPR002156">
    <property type="entry name" value="RNaseH_domain"/>
</dbReference>
<evidence type="ECO:0000259" key="9">
    <source>
        <dbReference type="PROSITE" id="PS50879"/>
    </source>
</evidence>
<evidence type="ECO:0000256" key="8">
    <source>
        <dbReference type="SAM" id="MobiDB-lite"/>
    </source>
</evidence>
<dbReference type="InParanoid" id="A0A1Y2LVY3"/>
<dbReference type="PANTHER" id="PTHR10642">
    <property type="entry name" value="RIBONUCLEASE H1"/>
    <property type="match status" value="1"/>
</dbReference>
<feature type="domain" description="RNase H type-1" evidence="9">
    <location>
        <begin position="307"/>
        <end position="457"/>
    </location>
</feature>
<dbReference type="Pfam" id="PF01693">
    <property type="entry name" value="Cauli_VI"/>
    <property type="match status" value="2"/>
</dbReference>
<dbReference type="AlphaFoldDB" id="A0A1Y2LVY3"/>
<dbReference type="InterPro" id="IPR011320">
    <property type="entry name" value="RNase_H1_N"/>
</dbReference>
<dbReference type="SUPFAM" id="SSF53098">
    <property type="entry name" value="Ribonuclease H-like"/>
    <property type="match status" value="1"/>
</dbReference>
<name>A0A1Y2LVY3_EPING</name>
<dbReference type="CDD" id="cd09280">
    <property type="entry name" value="RNase_HI_eukaryote_like"/>
    <property type="match status" value="1"/>
</dbReference>
<feature type="region of interest" description="Disordered" evidence="8">
    <location>
        <begin position="529"/>
        <end position="548"/>
    </location>
</feature>
<dbReference type="GO" id="GO:0004523">
    <property type="term" value="F:RNA-DNA hybrid ribonuclease activity"/>
    <property type="evidence" value="ECO:0007669"/>
    <property type="project" value="UniProtKB-EC"/>
</dbReference>
<evidence type="ECO:0000256" key="5">
    <source>
        <dbReference type="ARBA" id="ARBA00022723"/>
    </source>
</evidence>
<feature type="compositionally biased region" description="Polar residues" evidence="8">
    <location>
        <begin position="534"/>
        <end position="548"/>
    </location>
</feature>
<dbReference type="EC" id="3.1.26.4" evidence="3"/>
<protein>
    <recommendedName>
        <fullName evidence="3">ribonuclease H</fullName>
        <ecNumber evidence="3">3.1.26.4</ecNumber>
    </recommendedName>
</protein>
<accession>A0A1Y2LVY3</accession>
<dbReference type="GO" id="GO:0046872">
    <property type="term" value="F:metal ion binding"/>
    <property type="evidence" value="ECO:0007669"/>
    <property type="project" value="UniProtKB-KW"/>
</dbReference>
<evidence type="ECO:0000256" key="4">
    <source>
        <dbReference type="ARBA" id="ARBA00022722"/>
    </source>
</evidence>
<dbReference type="InterPro" id="IPR009027">
    <property type="entry name" value="Ribosomal_bL9/RNase_H1_N"/>
</dbReference>
<dbReference type="Gene3D" id="3.30.420.10">
    <property type="entry name" value="Ribonuclease H-like superfamily/Ribonuclease H"/>
    <property type="match status" value="1"/>
</dbReference>
<feature type="region of interest" description="Disordered" evidence="8">
    <location>
        <begin position="70"/>
        <end position="95"/>
    </location>
</feature>
<dbReference type="InterPro" id="IPR050092">
    <property type="entry name" value="RNase_H"/>
</dbReference>
<dbReference type="PANTHER" id="PTHR10642:SF26">
    <property type="entry name" value="RIBONUCLEASE H1"/>
    <property type="match status" value="1"/>
</dbReference>
<keyword evidence="4" id="KW-0540">Nuclease</keyword>
<dbReference type="OMA" id="CEREACK"/>
<evidence type="ECO:0000313" key="11">
    <source>
        <dbReference type="Proteomes" id="UP000193240"/>
    </source>
</evidence>
<comment type="catalytic activity">
    <reaction evidence="1">
        <text>Endonucleolytic cleavage to 5'-phosphomonoester.</text>
        <dbReference type="EC" id="3.1.26.4"/>
    </reaction>
</comment>
<evidence type="ECO:0000256" key="1">
    <source>
        <dbReference type="ARBA" id="ARBA00000077"/>
    </source>
</evidence>
<feature type="region of interest" description="Disordered" evidence="8">
    <location>
        <begin position="226"/>
        <end position="250"/>
    </location>
</feature>
<comment type="similarity">
    <text evidence="2">Belongs to the RNase H family.</text>
</comment>
<organism evidence="10 11">
    <name type="scientific">Epicoccum nigrum</name>
    <name type="common">Soil fungus</name>
    <name type="synonym">Epicoccum purpurascens</name>
    <dbReference type="NCBI Taxonomy" id="105696"/>
    <lineage>
        <taxon>Eukaryota</taxon>
        <taxon>Fungi</taxon>
        <taxon>Dikarya</taxon>
        <taxon>Ascomycota</taxon>
        <taxon>Pezizomycotina</taxon>
        <taxon>Dothideomycetes</taxon>
        <taxon>Pleosporomycetidae</taxon>
        <taxon>Pleosporales</taxon>
        <taxon>Pleosporineae</taxon>
        <taxon>Didymellaceae</taxon>
        <taxon>Epicoccum</taxon>
    </lineage>
</organism>
<sequence length="548" mass="59482">MIRLARLFAGQRLATHLRTSGLQPRPSNTHASHFAIQHSSAIPAPLLTPQRHLYPTYEGRVHKISSAESLAEPGEDDHMGDAKSATSTTSSGKRKRAAGPAFYAVRVGRTPGVYYSWADCEAQVRGTGTKAEYRKFDSLTDAEAFLKGTPKTTIKPGKSKYYGVAIGHVPGVYTDWPSTQAQIKGCSGGLQQSFATREEAEAFVNEHRRDHSVPISLRGDLSEASSAVGQGCKVSETTSKKQKKNSGQAAAVVTNGTTQYEPGMGPLPEGAEDGFDRTLKMDLKTGAIRHKTEAELSATKQQPTGDFTGQIVVYTDGSSLGNGQSGAVAGVGVYFGPNDKRNVSEPLRGSKQTNQRAELTAIARALDHVPIDRDVLICTDSYYAIRCITEWSPKWLRNGWKNSAGKDVENRDLVEPIVSRVCEREACKAKTKFQWIKGHANDPGNVAADQLAVQGSRQSTPQLRGEIEFSTTLMSPIKTREEWEQVKKQEQEEKEEDAVFDNVSAELSMNRTSPHFTAVNVPAQTTIREAASQEAATAGSNEATTNAI</sequence>
<keyword evidence="7" id="KW-0378">Hydrolase</keyword>
<dbReference type="Pfam" id="PF00075">
    <property type="entry name" value="RNase_H"/>
    <property type="match status" value="1"/>
</dbReference>
<dbReference type="SUPFAM" id="SSF55658">
    <property type="entry name" value="L9 N-domain-like"/>
    <property type="match status" value="2"/>
</dbReference>
<evidence type="ECO:0000256" key="3">
    <source>
        <dbReference type="ARBA" id="ARBA00012180"/>
    </source>
</evidence>
<dbReference type="FunCoup" id="A0A1Y2LVY3">
    <property type="interactions" value="245"/>
</dbReference>